<feature type="compositionally biased region" description="Basic residues" evidence="1">
    <location>
        <begin position="51"/>
        <end position="63"/>
    </location>
</feature>
<keyword evidence="2" id="KW-0732">Signal</keyword>
<dbReference type="Proteomes" id="UP001177023">
    <property type="component" value="Unassembled WGS sequence"/>
</dbReference>
<feature type="signal peptide" evidence="2">
    <location>
        <begin position="1"/>
        <end position="20"/>
    </location>
</feature>
<protein>
    <submittedName>
        <fullName evidence="3">Uncharacterized protein</fullName>
    </submittedName>
</protein>
<sequence length="90" mass="10468">MNSFVLIALTLVALTALCAARPHQEYDYATDLAESTEDPGVAIDREVTTSRHHYTHHHHKKHHHDGESTKDYLKTNRLGKLRKYFEDHYL</sequence>
<organism evidence="3 5">
    <name type="scientific">Mesorhabditis spiculigera</name>
    <dbReference type="NCBI Taxonomy" id="96644"/>
    <lineage>
        <taxon>Eukaryota</taxon>
        <taxon>Metazoa</taxon>
        <taxon>Ecdysozoa</taxon>
        <taxon>Nematoda</taxon>
        <taxon>Chromadorea</taxon>
        <taxon>Rhabditida</taxon>
        <taxon>Rhabditina</taxon>
        <taxon>Rhabditomorpha</taxon>
        <taxon>Rhabditoidea</taxon>
        <taxon>Rhabditidae</taxon>
        <taxon>Mesorhabditinae</taxon>
        <taxon>Mesorhabditis</taxon>
    </lineage>
</organism>
<evidence type="ECO:0000313" key="5">
    <source>
        <dbReference type="Proteomes" id="UP001177023"/>
    </source>
</evidence>
<name>A0AA36CGT0_9BILA</name>
<feature type="chain" id="PRO_5041630103" evidence="2">
    <location>
        <begin position="21"/>
        <end position="90"/>
    </location>
</feature>
<dbReference type="AlphaFoldDB" id="A0AA36CGT0"/>
<gene>
    <name evidence="4" type="ORF">MSPICULIGERA_LOCUS12633</name>
    <name evidence="3" type="ORF">MSPICULIGERA_LOCUS6743</name>
</gene>
<evidence type="ECO:0000256" key="1">
    <source>
        <dbReference type="SAM" id="MobiDB-lite"/>
    </source>
</evidence>
<evidence type="ECO:0000313" key="3">
    <source>
        <dbReference type="EMBL" id="CAJ0568217.1"/>
    </source>
</evidence>
<evidence type="ECO:0000256" key="2">
    <source>
        <dbReference type="SAM" id="SignalP"/>
    </source>
</evidence>
<comment type="caution">
    <text evidence="3">The sequence shown here is derived from an EMBL/GenBank/DDBJ whole genome shotgun (WGS) entry which is preliminary data.</text>
</comment>
<evidence type="ECO:0000313" key="4">
    <source>
        <dbReference type="EMBL" id="CAJ0574294.1"/>
    </source>
</evidence>
<dbReference type="EMBL" id="CATQJA010001683">
    <property type="protein sequence ID" value="CAJ0568217.1"/>
    <property type="molecule type" value="Genomic_DNA"/>
</dbReference>
<keyword evidence="5" id="KW-1185">Reference proteome</keyword>
<feature type="non-terminal residue" evidence="3">
    <location>
        <position position="1"/>
    </location>
</feature>
<reference evidence="3" key="1">
    <citation type="submission" date="2023-06" db="EMBL/GenBank/DDBJ databases">
        <authorList>
            <person name="Delattre M."/>
        </authorList>
    </citation>
    <scope>NUCLEOTIDE SEQUENCE</scope>
    <source>
        <strain evidence="3">AF72</strain>
    </source>
</reference>
<accession>A0AA36CGT0</accession>
<feature type="region of interest" description="Disordered" evidence="1">
    <location>
        <begin position="51"/>
        <end position="71"/>
    </location>
</feature>
<dbReference type="EMBL" id="CATQJA010002629">
    <property type="protein sequence ID" value="CAJ0574294.1"/>
    <property type="molecule type" value="Genomic_DNA"/>
</dbReference>
<proteinExistence type="predicted"/>